<evidence type="ECO:0000313" key="3">
    <source>
        <dbReference type="EMBL" id="MBR0576898.1"/>
    </source>
</evidence>
<dbReference type="EMBL" id="JAGSCS010000016">
    <property type="protein sequence ID" value="MBR0576898.1"/>
    <property type="molecule type" value="Genomic_DNA"/>
</dbReference>
<evidence type="ECO:0000313" key="4">
    <source>
        <dbReference type="Proteomes" id="UP000675379"/>
    </source>
</evidence>
<dbReference type="GO" id="GO:0016616">
    <property type="term" value="F:oxidoreductase activity, acting on the CH-OH group of donors, NAD or NADP as acceptor"/>
    <property type="evidence" value="ECO:0007669"/>
    <property type="project" value="TreeGrafter"/>
</dbReference>
<dbReference type="SUPFAM" id="SSF51735">
    <property type="entry name" value="NAD(P)-binding Rossmann-fold domains"/>
    <property type="match status" value="1"/>
</dbReference>
<dbReference type="PANTHER" id="PTHR42760:SF133">
    <property type="entry name" value="3-OXOACYL-[ACYL-CARRIER-PROTEIN] REDUCTASE"/>
    <property type="match status" value="1"/>
</dbReference>
<dbReference type="InterPro" id="IPR002347">
    <property type="entry name" value="SDR_fam"/>
</dbReference>
<dbReference type="Pfam" id="PF13561">
    <property type="entry name" value="adh_short_C2"/>
    <property type="match status" value="1"/>
</dbReference>
<gene>
    <name evidence="3" type="ORF">KCG48_11285</name>
</gene>
<comment type="similarity">
    <text evidence="1">Belongs to the short-chain dehydrogenases/reductases (SDR) family.</text>
</comment>
<dbReference type="GO" id="GO:0008206">
    <property type="term" value="P:bile acid metabolic process"/>
    <property type="evidence" value="ECO:0007669"/>
    <property type="project" value="UniProtKB-ARBA"/>
</dbReference>
<name>A0A941HRS0_9CLOT</name>
<reference evidence="3" key="1">
    <citation type="submission" date="2021-04" db="EMBL/GenBank/DDBJ databases">
        <title>Proteiniclasticum sedimins sp. nov., an obligate anaerobic bacterium isolated from anaerobic sludge.</title>
        <authorList>
            <person name="Liu J."/>
        </authorList>
    </citation>
    <scope>NUCLEOTIDE SEQUENCE</scope>
    <source>
        <strain evidence="3">BAD-10</strain>
    </source>
</reference>
<dbReference type="Proteomes" id="UP000675379">
    <property type="component" value="Unassembled WGS sequence"/>
</dbReference>
<dbReference type="AlphaFoldDB" id="A0A941HRS0"/>
<dbReference type="PROSITE" id="PS00061">
    <property type="entry name" value="ADH_SHORT"/>
    <property type="match status" value="1"/>
</dbReference>
<dbReference type="Gene3D" id="3.40.50.720">
    <property type="entry name" value="NAD(P)-binding Rossmann-like Domain"/>
    <property type="match status" value="1"/>
</dbReference>
<sequence>MKKVAIVTGGTRGIGLGIVKELAKEGYALVVLGTRPPDTYQEFQAFLQEVKPELLYVEGNLSLEADREKLVDKVLEKYGRIDLLVNNAGMAPVKRSDILEVTEENFDALYAVNTKGTFFLSQRVARAMVAQEPREGRRGILINMSSVSATVSSVNRAEYCISKAGVSMMTTLFADRLADEGVLVYEIRPGIIRSDMTSTVTEKYDRLIASGLTPIRRWGTPEDIGRAVSVLASGSLSYTTGQVIHVDGGMTIQRL</sequence>
<dbReference type="GO" id="GO:0048038">
    <property type="term" value="F:quinone binding"/>
    <property type="evidence" value="ECO:0007669"/>
    <property type="project" value="TreeGrafter"/>
</dbReference>
<evidence type="ECO:0000256" key="1">
    <source>
        <dbReference type="ARBA" id="ARBA00006484"/>
    </source>
</evidence>
<dbReference type="PRINTS" id="PR00081">
    <property type="entry name" value="GDHRDH"/>
</dbReference>
<dbReference type="PANTHER" id="PTHR42760">
    <property type="entry name" value="SHORT-CHAIN DEHYDROGENASES/REDUCTASES FAMILY MEMBER"/>
    <property type="match status" value="1"/>
</dbReference>
<keyword evidence="4" id="KW-1185">Reference proteome</keyword>
<dbReference type="RefSeq" id="WP_211802314.1">
    <property type="nucleotide sequence ID" value="NZ_JAGSCS010000016.1"/>
</dbReference>
<dbReference type="PRINTS" id="PR00080">
    <property type="entry name" value="SDRFAMILY"/>
</dbReference>
<proteinExistence type="inferred from homology"/>
<dbReference type="GO" id="GO:0006633">
    <property type="term" value="P:fatty acid biosynthetic process"/>
    <property type="evidence" value="ECO:0007669"/>
    <property type="project" value="TreeGrafter"/>
</dbReference>
<accession>A0A941HRS0</accession>
<keyword evidence="2" id="KW-0560">Oxidoreductase</keyword>
<organism evidence="3 4">
    <name type="scientific">Proteiniclasticum sediminis</name>
    <dbReference type="NCBI Taxonomy" id="2804028"/>
    <lineage>
        <taxon>Bacteria</taxon>
        <taxon>Bacillati</taxon>
        <taxon>Bacillota</taxon>
        <taxon>Clostridia</taxon>
        <taxon>Eubacteriales</taxon>
        <taxon>Clostridiaceae</taxon>
        <taxon>Proteiniclasticum</taxon>
    </lineage>
</organism>
<dbReference type="NCBIfam" id="NF009386">
    <property type="entry name" value="PRK12745.1"/>
    <property type="match status" value="1"/>
</dbReference>
<dbReference type="InterPro" id="IPR036291">
    <property type="entry name" value="NAD(P)-bd_dom_sf"/>
</dbReference>
<comment type="caution">
    <text evidence="3">The sequence shown here is derived from an EMBL/GenBank/DDBJ whole genome shotgun (WGS) entry which is preliminary data.</text>
</comment>
<evidence type="ECO:0000256" key="2">
    <source>
        <dbReference type="ARBA" id="ARBA00023002"/>
    </source>
</evidence>
<protein>
    <submittedName>
        <fullName evidence="3">3-ketoacyl-ACP reductase</fullName>
    </submittedName>
</protein>
<dbReference type="FunFam" id="3.40.50.720:FF:000084">
    <property type="entry name" value="Short-chain dehydrogenase reductase"/>
    <property type="match status" value="1"/>
</dbReference>
<dbReference type="InterPro" id="IPR020904">
    <property type="entry name" value="Sc_DH/Rdtase_CS"/>
</dbReference>